<accession>A0A1I3ITT9</accession>
<dbReference type="AlphaFoldDB" id="A0A1I3ITT9"/>
<dbReference type="EMBL" id="FORM01000001">
    <property type="protein sequence ID" value="SFI51349.1"/>
    <property type="molecule type" value="Genomic_DNA"/>
</dbReference>
<keyword evidence="2" id="KW-1185">Reference proteome</keyword>
<evidence type="ECO:0000313" key="1">
    <source>
        <dbReference type="EMBL" id="SFI51349.1"/>
    </source>
</evidence>
<protein>
    <submittedName>
        <fullName evidence="1">Uncharacterized protein</fullName>
    </submittedName>
</protein>
<dbReference type="RefSeq" id="WP_090836536.1">
    <property type="nucleotide sequence ID" value="NZ_FORM01000001.1"/>
</dbReference>
<name>A0A1I3ITT9_9FLAO</name>
<sequence length="94" mass="10802">MTQFLNTILSKVCSINTTPLNQNSGSNQTSDLKTKYCQNLHTSLKQLEFISCFEMHLDNKKEDSYKLSFLQELARIKYSAEVNTIQSIQYCKVA</sequence>
<dbReference type="Proteomes" id="UP000199559">
    <property type="component" value="Unassembled WGS sequence"/>
</dbReference>
<dbReference type="STRING" id="1144750.SAMN05443431_101109"/>
<reference evidence="2" key="1">
    <citation type="submission" date="2016-10" db="EMBL/GenBank/DDBJ databases">
        <authorList>
            <person name="Varghese N."/>
            <person name="Submissions S."/>
        </authorList>
    </citation>
    <scope>NUCLEOTIDE SEQUENCE [LARGE SCALE GENOMIC DNA]</scope>
    <source>
        <strain evidence="2">DSM 28881</strain>
    </source>
</reference>
<organism evidence="1 2">
    <name type="scientific">Olleya namhaensis</name>
    <dbReference type="NCBI Taxonomy" id="1144750"/>
    <lineage>
        <taxon>Bacteria</taxon>
        <taxon>Pseudomonadati</taxon>
        <taxon>Bacteroidota</taxon>
        <taxon>Flavobacteriia</taxon>
        <taxon>Flavobacteriales</taxon>
        <taxon>Flavobacteriaceae</taxon>
    </lineage>
</organism>
<evidence type="ECO:0000313" key="2">
    <source>
        <dbReference type="Proteomes" id="UP000199559"/>
    </source>
</evidence>
<proteinExistence type="predicted"/>
<gene>
    <name evidence="1" type="ORF">SAMN05443431_101109</name>
</gene>